<evidence type="ECO:0000256" key="5">
    <source>
        <dbReference type="ARBA" id="ARBA00023014"/>
    </source>
</evidence>
<dbReference type="AlphaFoldDB" id="A0A371PH07"/>
<dbReference type="InterPro" id="IPR039650">
    <property type="entry name" value="HdrA-like"/>
</dbReference>
<dbReference type="GO" id="GO:0051539">
    <property type="term" value="F:4 iron, 4 sulfur cluster binding"/>
    <property type="evidence" value="ECO:0007669"/>
    <property type="project" value="UniProtKB-KW"/>
</dbReference>
<sequence length="451" mass="49092">MFIRVPEQSIEVIREAEVVVAGGGPAGYAAALAAARSGAKTLLIERYGYLGGVGTNSLVSGFSSGFHDGERMIIGGLYQEMREKLYQQGALVKTNNYEPFDPEALAFYYMKSLLDAGVELLLHTWVVDAVMKGDRVEALIVESKSGRQAIRATTYIDATGDADVCARAGVPYDIGRASDGLMQPVSLMFAVGGVNADRLIREIEQIEGAPFDGHISGMHHVIFGGQEERVAKAKADGFLFNVPRQSIAIAWTLPGRPDVVYLNMTRIQGVNGTKTDDLTRAEIEGRYQIEECVKFLKAYIPGFEQSYLLRVATQVGIRESRRIRGSYTLTEIDVVQLKQFDDVIAQAHYMIDIHDPTGQGTHYVELSKGTSYDIPLRCLLQDKVSNLITAGRCISATHEAFSSLRVMSISIALGEAAGVTAALSVKQSMSPGEVKAGLVQEELLKRGAILY</sequence>
<accession>A0A371PH07</accession>
<dbReference type="RefSeq" id="WP_116047046.1">
    <property type="nucleotide sequence ID" value="NZ_QUBQ01000002.1"/>
</dbReference>
<evidence type="ECO:0000313" key="7">
    <source>
        <dbReference type="Proteomes" id="UP000261905"/>
    </source>
</evidence>
<organism evidence="6 7">
    <name type="scientific">Paenibacillus paeoniae</name>
    <dbReference type="NCBI Taxonomy" id="2292705"/>
    <lineage>
        <taxon>Bacteria</taxon>
        <taxon>Bacillati</taxon>
        <taxon>Bacillota</taxon>
        <taxon>Bacilli</taxon>
        <taxon>Bacillales</taxon>
        <taxon>Paenibacillaceae</taxon>
        <taxon>Paenibacillus</taxon>
    </lineage>
</organism>
<evidence type="ECO:0000313" key="6">
    <source>
        <dbReference type="EMBL" id="REK75145.1"/>
    </source>
</evidence>
<dbReference type="InterPro" id="IPR036188">
    <property type="entry name" value="FAD/NAD-bd_sf"/>
</dbReference>
<comment type="caution">
    <text evidence="6">The sequence shown here is derived from an EMBL/GenBank/DDBJ whole genome shotgun (WGS) entry which is preliminary data.</text>
</comment>
<dbReference type="PANTHER" id="PTHR43498">
    <property type="entry name" value="FERREDOXIN:COB-COM HETERODISULFIDE REDUCTASE SUBUNIT A"/>
    <property type="match status" value="1"/>
</dbReference>
<dbReference type="OrthoDB" id="9777740at2"/>
<keyword evidence="4" id="KW-0408">Iron</keyword>
<keyword evidence="3" id="KW-0560">Oxidoreductase</keyword>
<dbReference type="Proteomes" id="UP000261905">
    <property type="component" value="Unassembled WGS sequence"/>
</dbReference>
<evidence type="ECO:0000256" key="4">
    <source>
        <dbReference type="ARBA" id="ARBA00023004"/>
    </source>
</evidence>
<dbReference type="EMBL" id="QUBQ01000002">
    <property type="protein sequence ID" value="REK75145.1"/>
    <property type="molecule type" value="Genomic_DNA"/>
</dbReference>
<dbReference type="GO" id="GO:0016491">
    <property type="term" value="F:oxidoreductase activity"/>
    <property type="evidence" value="ECO:0007669"/>
    <property type="project" value="UniProtKB-KW"/>
</dbReference>
<evidence type="ECO:0000256" key="3">
    <source>
        <dbReference type="ARBA" id="ARBA00023002"/>
    </source>
</evidence>
<reference evidence="6 7" key="1">
    <citation type="submission" date="2018-08" db="EMBL/GenBank/DDBJ databases">
        <title>Paenibacillus sp. M4BSY-1, whole genome shotgun sequence.</title>
        <authorList>
            <person name="Tuo L."/>
        </authorList>
    </citation>
    <scope>NUCLEOTIDE SEQUENCE [LARGE SCALE GENOMIC DNA]</scope>
    <source>
        <strain evidence="6 7">M4BSY-1</strain>
    </source>
</reference>
<dbReference type="SUPFAM" id="SSF51905">
    <property type="entry name" value="FAD/NAD(P)-binding domain"/>
    <property type="match status" value="1"/>
</dbReference>
<evidence type="ECO:0000256" key="1">
    <source>
        <dbReference type="ARBA" id="ARBA00022485"/>
    </source>
</evidence>
<dbReference type="Pfam" id="PF12831">
    <property type="entry name" value="FAD_oxidored"/>
    <property type="match status" value="1"/>
</dbReference>
<dbReference type="PANTHER" id="PTHR43498:SF1">
    <property type="entry name" value="COB--COM HETERODISULFIDE REDUCTASE IRON-SULFUR SUBUNIT A"/>
    <property type="match status" value="1"/>
</dbReference>
<dbReference type="Gene3D" id="3.50.50.60">
    <property type="entry name" value="FAD/NAD(P)-binding domain"/>
    <property type="match status" value="1"/>
</dbReference>
<proteinExistence type="predicted"/>
<keyword evidence="7" id="KW-1185">Reference proteome</keyword>
<dbReference type="GO" id="GO:0046872">
    <property type="term" value="F:metal ion binding"/>
    <property type="evidence" value="ECO:0007669"/>
    <property type="project" value="UniProtKB-KW"/>
</dbReference>
<keyword evidence="1" id="KW-0004">4Fe-4S</keyword>
<gene>
    <name evidence="6" type="ORF">DX130_16055</name>
</gene>
<keyword evidence="5" id="KW-0411">Iron-sulfur</keyword>
<protein>
    <submittedName>
        <fullName evidence="6">FAD-dependent oxidoreductase</fullName>
    </submittedName>
</protein>
<name>A0A371PH07_9BACL</name>
<keyword evidence="2" id="KW-0479">Metal-binding</keyword>
<evidence type="ECO:0000256" key="2">
    <source>
        <dbReference type="ARBA" id="ARBA00022723"/>
    </source>
</evidence>